<evidence type="ECO:0000256" key="1">
    <source>
        <dbReference type="SAM" id="SignalP"/>
    </source>
</evidence>
<evidence type="ECO:0000313" key="4">
    <source>
        <dbReference type="Proteomes" id="UP001596170"/>
    </source>
</evidence>
<proteinExistence type="predicted"/>
<dbReference type="Pfam" id="PF00395">
    <property type="entry name" value="SLH"/>
    <property type="match status" value="3"/>
</dbReference>
<protein>
    <submittedName>
        <fullName evidence="3">S-layer homology domain-containing protein</fullName>
    </submittedName>
</protein>
<dbReference type="SUPFAM" id="SSF50969">
    <property type="entry name" value="YVTN repeat-like/Quinoprotein amine dehydrogenase"/>
    <property type="match status" value="1"/>
</dbReference>
<feature type="chain" id="PRO_5046439392" evidence="1">
    <location>
        <begin position="28"/>
        <end position="522"/>
    </location>
</feature>
<feature type="domain" description="SLH" evidence="2">
    <location>
        <begin position="84"/>
        <end position="142"/>
    </location>
</feature>
<dbReference type="Proteomes" id="UP001596170">
    <property type="component" value="Unassembled WGS sequence"/>
</dbReference>
<organism evidence="3 4">
    <name type="scientific">Paenisporosarcina macmurdoensis</name>
    <dbReference type="NCBI Taxonomy" id="212659"/>
    <lineage>
        <taxon>Bacteria</taxon>
        <taxon>Bacillati</taxon>
        <taxon>Bacillota</taxon>
        <taxon>Bacilli</taxon>
        <taxon>Bacillales</taxon>
        <taxon>Caryophanaceae</taxon>
        <taxon>Paenisporosarcina</taxon>
    </lineage>
</organism>
<dbReference type="InterPro" id="IPR011044">
    <property type="entry name" value="Quino_amine_DH_bsu"/>
</dbReference>
<keyword evidence="1" id="KW-0732">Signal</keyword>
<dbReference type="PANTHER" id="PTHR43308">
    <property type="entry name" value="OUTER MEMBRANE PROTEIN ALPHA-RELATED"/>
    <property type="match status" value="1"/>
</dbReference>
<dbReference type="PROSITE" id="PS51272">
    <property type="entry name" value="SLH"/>
    <property type="match status" value="3"/>
</dbReference>
<keyword evidence="4" id="KW-1185">Reference proteome</keyword>
<name>A0ABW1L0I4_9BACL</name>
<evidence type="ECO:0000259" key="2">
    <source>
        <dbReference type="PROSITE" id="PS51272"/>
    </source>
</evidence>
<feature type="signal peptide" evidence="1">
    <location>
        <begin position="1"/>
        <end position="27"/>
    </location>
</feature>
<dbReference type="InterPro" id="IPR001119">
    <property type="entry name" value="SLH_dom"/>
</dbReference>
<accession>A0ABW1L0I4</accession>
<comment type="caution">
    <text evidence="3">The sequence shown here is derived from an EMBL/GenBank/DDBJ whole genome shotgun (WGS) entry which is preliminary data.</text>
</comment>
<dbReference type="InterPro" id="IPR051465">
    <property type="entry name" value="Cell_Envelope_Struct_Comp"/>
</dbReference>
<dbReference type="EMBL" id="JBHSRI010000002">
    <property type="protein sequence ID" value="MFC6037831.1"/>
    <property type="molecule type" value="Genomic_DNA"/>
</dbReference>
<dbReference type="RefSeq" id="WP_377731823.1">
    <property type="nucleotide sequence ID" value="NZ_JBHSRI010000002.1"/>
</dbReference>
<evidence type="ECO:0000313" key="3">
    <source>
        <dbReference type="EMBL" id="MFC6037831.1"/>
    </source>
</evidence>
<feature type="domain" description="SLH" evidence="2">
    <location>
        <begin position="143"/>
        <end position="206"/>
    </location>
</feature>
<sequence length="522" mass="58229">MNKLIKLVMALIVSLSIVSLPTGKAQAAGFPDVTSFKKEIDYLTEQKVISGFKDGTFRPSVKLTRAQAVVMIMRAIGMPETPVENPGFLDVSTTTFGYKEIAYAVSLGIINGKSPEQFDPAGNITRAEMATILVNAFEMGGLFPPGFKDVSTKSWAYPYISSLAANNITVGYDDQTFRPKNPIDRAQFSAFLARILNPEFQPSSPLVKDSLVDMTAEANIVDVVKNPDKPIIYFIDALSNSLVMLNLETYEEQFVDLKYPAEKLIIKNGKIFVTQLLQGRSSYNFIDMQKGLINVYDANDLTLLKEVNVNIDPYDIAVDDSETLIISSGSGQHTEVQTYNWKTSEELSSAFINDRKLIELSPTINKVYSVDTHHYTGKIESYTLLDGKITKDVMEPRFFGNELRGYIQFTPDGKYIFNGNGTIYTSSSQKSSDLSPLGQLATPFSTITFDLAGNGMFLADRSNEIIAYDYELLEPVYSMETYGKIDHLFYVEETGELYAFTKLKMNNSAIEYTALERIYLGE</sequence>
<reference evidence="4" key="1">
    <citation type="journal article" date="2019" name="Int. J. Syst. Evol. Microbiol.">
        <title>The Global Catalogue of Microorganisms (GCM) 10K type strain sequencing project: providing services to taxonomists for standard genome sequencing and annotation.</title>
        <authorList>
            <consortium name="The Broad Institute Genomics Platform"/>
            <consortium name="The Broad Institute Genome Sequencing Center for Infectious Disease"/>
            <person name="Wu L."/>
            <person name="Ma J."/>
        </authorList>
    </citation>
    <scope>NUCLEOTIDE SEQUENCE [LARGE SCALE GENOMIC DNA]</scope>
    <source>
        <strain evidence="4">CCUG 54527</strain>
    </source>
</reference>
<feature type="domain" description="SLH" evidence="2">
    <location>
        <begin position="23"/>
        <end position="82"/>
    </location>
</feature>
<gene>
    <name evidence="3" type="ORF">ACFPYN_00060</name>
</gene>
<dbReference type="Gene3D" id="2.130.10.10">
    <property type="entry name" value="YVTN repeat-like/Quinoprotein amine dehydrogenase"/>
    <property type="match status" value="1"/>
</dbReference>
<dbReference type="InterPro" id="IPR015943">
    <property type="entry name" value="WD40/YVTN_repeat-like_dom_sf"/>
</dbReference>